<evidence type="ECO:0000313" key="1">
    <source>
        <dbReference type="EMBL" id="GBN58226.1"/>
    </source>
</evidence>
<sequence>MPLAKKFVARDRSDEVTEIVDCIQPIQYSHDLLRQRQFKPIGCDFDGDAVHLPLYRNPVSPGCLNASRATNFLGEWHYPSVHGNRPRYAVRVIPFIQYGSFGAKLQHIVKGIKCGVRIHSL</sequence>
<reference evidence="1 2" key="1">
    <citation type="journal article" date="2019" name="Sci. Rep.">
        <title>Orb-weaving spider Araneus ventricosus genome elucidates the spidroin gene catalogue.</title>
        <authorList>
            <person name="Kono N."/>
            <person name="Nakamura H."/>
            <person name="Ohtoshi R."/>
            <person name="Moran D.A.P."/>
            <person name="Shinohara A."/>
            <person name="Yoshida Y."/>
            <person name="Fujiwara M."/>
            <person name="Mori M."/>
            <person name="Tomita M."/>
            <person name="Arakawa K."/>
        </authorList>
    </citation>
    <scope>NUCLEOTIDE SEQUENCE [LARGE SCALE GENOMIC DNA]</scope>
</reference>
<dbReference type="EMBL" id="BGPR01012892">
    <property type="protein sequence ID" value="GBN58226.1"/>
    <property type="molecule type" value="Genomic_DNA"/>
</dbReference>
<evidence type="ECO:0000313" key="2">
    <source>
        <dbReference type="Proteomes" id="UP000499080"/>
    </source>
</evidence>
<gene>
    <name evidence="1" type="ORF">AVEN_102154_1</name>
</gene>
<comment type="caution">
    <text evidence="1">The sequence shown here is derived from an EMBL/GenBank/DDBJ whole genome shotgun (WGS) entry which is preliminary data.</text>
</comment>
<dbReference type="AlphaFoldDB" id="A0A4Y2Q7E9"/>
<organism evidence="1 2">
    <name type="scientific">Araneus ventricosus</name>
    <name type="common">Orbweaver spider</name>
    <name type="synonym">Epeira ventricosa</name>
    <dbReference type="NCBI Taxonomy" id="182803"/>
    <lineage>
        <taxon>Eukaryota</taxon>
        <taxon>Metazoa</taxon>
        <taxon>Ecdysozoa</taxon>
        <taxon>Arthropoda</taxon>
        <taxon>Chelicerata</taxon>
        <taxon>Arachnida</taxon>
        <taxon>Araneae</taxon>
        <taxon>Araneomorphae</taxon>
        <taxon>Entelegynae</taxon>
        <taxon>Araneoidea</taxon>
        <taxon>Araneidae</taxon>
        <taxon>Araneus</taxon>
    </lineage>
</organism>
<proteinExistence type="predicted"/>
<dbReference type="Proteomes" id="UP000499080">
    <property type="component" value="Unassembled WGS sequence"/>
</dbReference>
<accession>A0A4Y2Q7E9</accession>
<protein>
    <submittedName>
        <fullName evidence="1">Uncharacterized protein</fullName>
    </submittedName>
</protein>
<keyword evidence="2" id="KW-1185">Reference proteome</keyword>
<name>A0A4Y2Q7E9_ARAVE</name>